<keyword evidence="1" id="KW-0233">DNA recombination</keyword>
<comment type="similarity">
    <text evidence="1">Belongs to the helicase family.</text>
</comment>
<feature type="domain" description="DNA helicase Pif1-like DEAD-box helicase" evidence="2">
    <location>
        <begin position="1"/>
        <end position="123"/>
    </location>
</feature>
<dbReference type="GO" id="GO:0000723">
    <property type="term" value="P:telomere maintenance"/>
    <property type="evidence" value="ECO:0007669"/>
    <property type="project" value="InterPro"/>
</dbReference>
<name>A0AAV3S351_LITER</name>
<dbReference type="GO" id="GO:0006310">
    <property type="term" value="P:DNA recombination"/>
    <property type="evidence" value="ECO:0007669"/>
    <property type="project" value="UniProtKB-KW"/>
</dbReference>
<dbReference type="GO" id="GO:0005524">
    <property type="term" value="F:ATP binding"/>
    <property type="evidence" value="ECO:0007669"/>
    <property type="project" value="UniProtKB-KW"/>
</dbReference>
<gene>
    <name evidence="4" type="ORF">LIER_34537</name>
</gene>
<organism evidence="4 5">
    <name type="scientific">Lithospermum erythrorhizon</name>
    <name type="common">Purple gromwell</name>
    <name type="synonym">Lithospermum officinale var. erythrorhizon</name>
    <dbReference type="NCBI Taxonomy" id="34254"/>
    <lineage>
        <taxon>Eukaryota</taxon>
        <taxon>Viridiplantae</taxon>
        <taxon>Streptophyta</taxon>
        <taxon>Embryophyta</taxon>
        <taxon>Tracheophyta</taxon>
        <taxon>Spermatophyta</taxon>
        <taxon>Magnoliopsida</taxon>
        <taxon>eudicotyledons</taxon>
        <taxon>Gunneridae</taxon>
        <taxon>Pentapetalae</taxon>
        <taxon>asterids</taxon>
        <taxon>lamiids</taxon>
        <taxon>Boraginales</taxon>
        <taxon>Boraginaceae</taxon>
        <taxon>Boraginoideae</taxon>
        <taxon>Lithospermeae</taxon>
        <taxon>Lithospermum</taxon>
    </lineage>
</organism>
<dbReference type="InterPro" id="IPR049163">
    <property type="entry name" value="Pif1-like_2B_dom"/>
</dbReference>
<evidence type="ECO:0000313" key="4">
    <source>
        <dbReference type="EMBL" id="GAA0187249.1"/>
    </source>
</evidence>
<feature type="domain" description="DNA helicase Pif1-like 2B" evidence="3">
    <location>
        <begin position="213"/>
        <end position="255"/>
    </location>
</feature>
<keyword evidence="1" id="KW-0378">Hydrolase</keyword>
<dbReference type="GO" id="GO:0006281">
    <property type="term" value="P:DNA repair"/>
    <property type="evidence" value="ECO:0007669"/>
    <property type="project" value="UniProtKB-KW"/>
</dbReference>
<comment type="catalytic activity">
    <reaction evidence="1">
        <text>ATP + H2O = ADP + phosphate + H(+)</text>
        <dbReference type="Rhea" id="RHEA:13065"/>
        <dbReference type="ChEBI" id="CHEBI:15377"/>
        <dbReference type="ChEBI" id="CHEBI:15378"/>
        <dbReference type="ChEBI" id="CHEBI:30616"/>
        <dbReference type="ChEBI" id="CHEBI:43474"/>
        <dbReference type="ChEBI" id="CHEBI:456216"/>
        <dbReference type="EC" id="5.6.2.3"/>
    </reaction>
</comment>
<dbReference type="Pfam" id="PF05970">
    <property type="entry name" value="PIF1"/>
    <property type="match status" value="1"/>
</dbReference>
<reference evidence="4 5" key="1">
    <citation type="submission" date="2024-01" db="EMBL/GenBank/DDBJ databases">
        <title>The complete chloroplast genome sequence of Lithospermum erythrorhizon: insights into the phylogenetic relationship among Boraginaceae species and the maternal lineages of purple gromwells.</title>
        <authorList>
            <person name="Okada T."/>
            <person name="Watanabe K."/>
        </authorList>
    </citation>
    <scope>NUCLEOTIDE SEQUENCE [LARGE SCALE GENOMIC DNA]</scope>
</reference>
<dbReference type="PANTHER" id="PTHR10492">
    <property type="match status" value="1"/>
</dbReference>
<dbReference type="Gene3D" id="3.40.50.300">
    <property type="entry name" value="P-loop containing nucleotide triphosphate hydrolases"/>
    <property type="match status" value="1"/>
</dbReference>
<comment type="caution">
    <text evidence="4">The sequence shown here is derived from an EMBL/GenBank/DDBJ whole genome shotgun (WGS) entry which is preliminary data.</text>
</comment>
<dbReference type="InterPro" id="IPR027417">
    <property type="entry name" value="P-loop_NTPase"/>
</dbReference>
<keyword evidence="1" id="KW-0547">Nucleotide-binding</keyword>
<evidence type="ECO:0000256" key="1">
    <source>
        <dbReference type="RuleBase" id="RU363044"/>
    </source>
</evidence>
<keyword evidence="1" id="KW-0227">DNA damage</keyword>
<dbReference type="SUPFAM" id="SSF52540">
    <property type="entry name" value="P-loop containing nucleoside triphosphate hydrolases"/>
    <property type="match status" value="1"/>
</dbReference>
<sequence>MCSFRKQSGLGDFLRAVKLIIWDEAPMAKRWAIETFDRTMQDIVGDKQPFGGKVVVFGGDFRQVLPVVPKGTIHQTINASLVKCDLWPIMEKFNLSENIRARSDPKFSEFLLRVGNGEEPTNEEGNIHIPKEMVVPYDTDETSEQRLIDLIFPSLDENRYSIDYMSKRAILAPKNEDVDKLNNKMIKQFQGRERIYASFDEAIDDTHNYYTEEFLNSMNPNGMPPHKLILKKNCPIMLLRNLDPADGMCNGMRLLCRDFKDNIIHA</sequence>
<evidence type="ECO:0000259" key="3">
    <source>
        <dbReference type="Pfam" id="PF21530"/>
    </source>
</evidence>
<proteinExistence type="inferred from homology"/>
<dbReference type="AlphaFoldDB" id="A0AAV3S351"/>
<keyword evidence="5" id="KW-1185">Reference proteome</keyword>
<dbReference type="EC" id="5.6.2.3" evidence="1"/>
<dbReference type="GO" id="GO:0016787">
    <property type="term" value="F:hydrolase activity"/>
    <property type="evidence" value="ECO:0007669"/>
    <property type="project" value="UniProtKB-KW"/>
</dbReference>
<dbReference type="Proteomes" id="UP001454036">
    <property type="component" value="Unassembled WGS sequence"/>
</dbReference>
<keyword evidence="1" id="KW-0234">DNA repair</keyword>
<dbReference type="PANTHER" id="PTHR10492:SF94">
    <property type="entry name" value="ATP-DEPENDENT DNA HELICASE"/>
    <property type="match status" value="1"/>
</dbReference>
<dbReference type="EMBL" id="BAABME010014529">
    <property type="protein sequence ID" value="GAA0187249.1"/>
    <property type="molecule type" value="Genomic_DNA"/>
</dbReference>
<dbReference type="GO" id="GO:0043139">
    <property type="term" value="F:5'-3' DNA helicase activity"/>
    <property type="evidence" value="ECO:0007669"/>
    <property type="project" value="UniProtKB-EC"/>
</dbReference>
<accession>A0AAV3S351</accession>
<dbReference type="Pfam" id="PF21530">
    <property type="entry name" value="Pif1_2B_dom"/>
    <property type="match status" value="1"/>
</dbReference>
<dbReference type="InterPro" id="IPR010285">
    <property type="entry name" value="DNA_helicase_pif1-like_DEAD"/>
</dbReference>
<protein>
    <recommendedName>
        <fullName evidence="1">ATP-dependent DNA helicase</fullName>
        <ecNumber evidence="1">5.6.2.3</ecNumber>
    </recommendedName>
</protein>
<keyword evidence="1" id="KW-0067">ATP-binding</keyword>
<evidence type="ECO:0000259" key="2">
    <source>
        <dbReference type="Pfam" id="PF05970"/>
    </source>
</evidence>
<comment type="cofactor">
    <cofactor evidence="1">
        <name>Mg(2+)</name>
        <dbReference type="ChEBI" id="CHEBI:18420"/>
    </cofactor>
</comment>
<keyword evidence="1" id="KW-0347">Helicase</keyword>
<evidence type="ECO:0000313" key="5">
    <source>
        <dbReference type="Proteomes" id="UP001454036"/>
    </source>
</evidence>